<dbReference type="GO" id="GO:0006730">
    <property type="term" value="P:one-carbon metabolic process"/>
    <property type="evidence" value="ECO:0007669"/>
    <property type="project" value="UniProtKB-KW"/>
</dbReference>
<reference evidence="11 12" key="1">
    <citation type="journal article" date="2012" name="Stand. Genomic Sci.">
        <title>Complete genome sequencing and analysis of Saprospira grandis str. Lewin, a predatory marine bacterium.</title>
        <authorList>
            <person name="Saw J.H."/>
            <person name="Yuryev A."/>
            <person name="Kanbe M."/>
            <person name="Hou S."/>
            <person name="Young A.G."/>
            <person name="Aizawa S."/>
            <person name="Alam M."/>
        </authorList>
    </citation>
    <scope>NUCLEOTIDE SEQUENCE [LARGE SCALE GENOMIC DNA]</scope>
    <source>
        <strain evidence="11 12">Lewin</strain>
    </source>
</reference>
<comment type="pathway">
    <text evidence="1 8">Cofactor biosynthesis; tetrahydrofolate biosynthesis; 5,6,7,8-tetrahydrofolate from 7,8-dihydrofolate: step 1/1.</text>
</comment>
<dbReference type="PANTHER" id="PTHR48069">
    <property type="entry name" value="DIHYDROFOLATE REDUCTASE"/>
    <property type="match status" value="1"/>
</dbReference>
<dbReference type="InterPro" id="IPR024072">
    <property type="entry name" value="DHFR-like_dom_sf"/>
</dbReference>
<dbReference type="EMBL" id="CP002831">
    <property type="protein sequence ID" value="AFC25854.1"/>
    <property type="molecule type" value="Genomic_DNA"/>
</dbReference>
<dbReference type="PROSITE" id="PS51330">
    <property type="entry name" value="DHFR_2"/>
    <property type="match status" value="1"/>
</dbReference>
<keyword evidence="6 8" id="KW-0560">Oxidoreductase</keyword>
<dbReference type="EC" id="1.5.1.3" evidence="3 8"/>
<dbReference type="HOGENOM" id="CLU_043966_5_1_10"/>
<dbReference type="eggNOG" id="COG0262">
    <property type="taxonomic scope" value="Bacteria"/>
</dbReference>
<dbReference type="Pfam" id="PF00186">
    <property type="entry name" value="DHFR_1"/>
    <property type="match status" value="1"/>
</dbReference>
<dbReference type="GO" id="GO:0070401">
    <property type="term" value="F:NADP+ binding"/>
    <property type="evidence" value="ECO:0007669"/>
    <property type="project" value="UniProtKB-ARBA"/>
</dbReference>
<dbReference type="InterPro" id="IPR012259">
    <property type="entry name" value="DHFR"/>
</dbReference>
<feature type="domain" description="DHFR" evidence="10">
    <location>
        <begin position="2"/>
        <end position="163"/>
    </location>
</feature>
<keyword evidence="4 8" id="KW-0554">One-carbon metabolism</keyword>
<dbReference type="GO" id="GO:0046655">
    <property type="term" value="P:folic acid metabolic process"/>
    <property type="evidence" value="ECO:0007669"/>
    <property type="project" value="TreeGrafter"/>
</dbReference>
<name>H6KZS8_SAPGL</name>
<gene>
    <name evidence="11" type="primary">folA</name>
    <name evidence="11" type="ordered locus">SGRA_3126</name>
</gene>
<dbReference type="STRING" id="984262.SGRA_3126"/>
<evidence type="ECO:0000256" key="6">
    <source>
        <dbReference type="ARBA" id="ARBA00023002"/>
    </source>
</evidence>
<dbReference type="PROSITE" id="PS00075">
    <property type="entry name" value="DHFR_1"/>
    <property type="match status" value="1"/>
</dbReference>
<dbReference type="GO" id="GO:0046654">
    <property type="term" value="P:tetrahydrofolate biosynthetic process"/>
    <property type="evidence" value="ECO:0007669"/>
    <property type="project" value="UniProtKB-UniPathway"/>
</dbReference>
<dbReference type="FunFam" id="3.40.430.10:FF:000001">
    <property type="entry name" value="Dihydrofolate reductase"/>
    <property type="match status" value="1"/>
</dbReference>
<dbReference type="CDD" id="cd00209">
    <property type="entry name" value="DHFR"/>
    <property type="match status" value="1"/>
</dbReference>
<comment type="catalytic activity">
    <reaction evidence="8">
        <text>(6S)-5,6,7,8-tetrahydrofolate + NADP(+) = 7,8-dihydrofolate + NADPH + H(+)</text>
        <dbReference type="Rhea" id="RHEA:15009"/>
        <dbReference type="ChEBI" id="CHEBI:15378"/>
        <dbReference type="ChEBI" id="CHEBI:57451"/>
        <dbReference type="ChEBI" id="CHEBI:57453"/>
        <dbReference type="ChEBI" id="CHEBI:57783"/>
        <dbReference type="ChEBI" id="CHEBI:58349"/>
        <dbReference type="EC" id="1.5.1.3"/>
    </reaction>
</comment>
<sequence length="175" mass="20077">MIISAIVACNQNRAIGKGNKMPWYLPADLRYFKATTLGHPIIMGRKTFVSLGRPLPKRRNIVLSRQKKYGAEGIEVFPSLWESLKTLKKEGCEEVFIIGGGQIYRQALPFCHKLYLTEVEIDLQGADTFFPELKAEDWTLLSEQAHEKDQKNLYNYTFKVLEQNNRRSLLKGLAD</sequence>
<evidence type="ECO:0000313" key="11">
    <source>
        <dbReference type="EMBL" id="AFC25854.1"/>
    </source>
</evidence>
<evidence type="ECO:0000256" key="9">
    <source>
        <dbReference type="RuleBase" id="RU004474"/>
    </source>
</evidence>
<dbReference type="Proteomes" id="UP000007519">
    <property type="component" value="Chromosome"/>
</dbReference>
<protein>
    <recommendedName>
        <fullName evidence="3 8">Dihydrofolate reductase</fullName>
        <ecNumber evidence="3 8">1.5.1.3</ecNumber>
    </recommendedName>
</protein>
<accession>H6KZS8</accession>
<keyword evidence="12" id="KW-1185">Reference proteome</keyword>
<organism evidence="11 12">
    <name type="scientific">Saprospira grandis (strain Lewin)</name>
    <dbReference type="NCBI Taxonomy" id="984262"/>
    <lineage>
        <taxon>Bacteria</taxon>
        <taxon>Pseudomonadati</taxon>
        <taxon>Bacteroidota</taxon>
        <taxon>Saprospiria</taxon>
        <taxon>Saprospirales</taxon>
        <taxon>Saprospiraceae</taxon>
        <taxon>Saprospira</taxon>
    </lineage>
</organism>
<dbReference type="PRINTS" id="PR00070">
    <property type="entry name" value="DHFR"/>
</dbReference>
<keyword evidence="5 8" id="KW-0521">NADP</keyword>
<dbReference type="GO" id="GO:0046452">
    <property type="term" value="P:dihydrofolate metabolic process"/>
    <property type="evidence" value="ECO:0007669"/>
    <property type="project" value="TreeGrafter"/>
</dbReference>
<evidence type="ECO:0000256" key="3">
    <source>
        <dbReference type="ARBA" id="ARBA00012856"/>
    </source>
</evidence>
<evidence type="ECO:0000313" key="12">
    <source>
        <dbReference type="Proteomes" id="UP000007519"/>
    </source>
</evidence>
<evidence type="ECO:0000256" key="8">
    <source>
        <dbReference type="PIRNR" id="PIRNR000194"/>
    </source>
</evidence>
<dbReference type="OrthoDB" id="9804315at2"/>
<dbReference type="InterPro" id="IPR017925">
    <property type="entry name" value="DHFR_CS"/>
</dbReference>
<dbReference type="AlphaFoldDB" id="H6KZS8"/>
<evidence type="ECO:0000256" key="1">
    <source>
        <dbReference type="ARBA" id="ARBA00004903"/>
    </source>
</evidence>
<evidence type="ECO:0000259" key="10">
    <source>
        <dbReference type="PROSITE" id="PS51330"/>
    </source>
</evidence>
<comment type="similarity">
    <text evidence="2 8 9">Belongs to the dihydrofolate reductase family.</text>
</comment>
<dbReference type="RefSeq" id="WP_015693453.1">
    <property type="nucleotide sequence ID" value="NC_016940.1"/>
</dbReference>
<dbReference type="KEGG" id="sgn:SGRA_3126"/>
<dbReference type="UniPathway" id="UPA00077">
    <property type="reaction ID" value="UER00158"/>
</dbReference>
<dbReference type="PANTHER" id="PTHR48069:SF3">
    <property type="entry name" value="DIHYDROFOLATE REDUCTASE"/>
    <property type="match status" value="1"/>
</dbReference>
<dbReference type="GO" id="GO:0004146">
    <property type="term" value="F:dihydrofolate reductase activity"/>
    <property type="evidence" value="ECO:0007669"/>
    <property type="project" value="UniProtKB-EC"/>
</dbReference>
<dbReference type="GO" id="GO:0005829">
    <property type="term" value="C:cytosol"/>
    <property type="evidence" value="ECO:0007669"/>
    <property type="project" value="TreeGrafter"/>
</dbReference>
<dbReference type="SUPFAM" id="SSF53597">
    <property type="entry name" value="Dihydrofolate reductase-like"/>
    <property type="match status" value="1"/>
</dbReference>
<evidence type="ECO:0000256" key="7">
    <source>
        <dbReference type="ARBA" id="ARBA00025067"/>
    </source>
</evidence>
<comment type="function">
    <text evidence="7 8">Key enzyme in folate metabolism. Catalyzes an essential reaction for de novo glycine and purine synthesis, and for DNA precursor synthesis.</text>
</comment>
<evidence type="ECO:0000256" key="5">
    <source>
        <dbReference type="ARBA" id="ARBA00022857"/>
    </source>
</evidence>
<dbReference type="PIRSF" id="PIRSF000194">
    <property type="entry name" value="DHFR"/>
    <property type="match status" value="1"/>
</dbReference>
<evidence type="ECO:0000256" key="2">
    <source>
        <dbReference type="ARBA" id="ARBA00009539"/>
    </source>
</evidence>
<dbReference type="InterPro" id="IPR001796">
    <property type="entry name" value="DHFR_dom"/>
</dbReference>
<proteinExistence type="inferred from homology"/>
<evidence type="ECO:0000256" key="4">
    <source>
        <dbReference type="ARBA" id="ARBA00022563"/>
    </source>
</evidence>
<dbReference type="Gene3D" id="3.40.430.10">
    <property type="entry name" value="Dihydrofolate Reductase, subunit A"/>
    <property type="match status" value="1"/>
</dbReference>